<reference evidence="3" key="1">
    <citation type="submission" date="2023-07" db="EMBL/GenBank/DDBJ databases">
        <authorList>
            <person name="Pelsma A.J. K."/>
        </authorList>
    </citation>
    <scope>NUCLEOTIDE SEQUENCE</scope>
</reference>
<gene>
    <name evidence="3" type="ORF">AMST5_03043</name>
</gene>
<feature type="region of interest" description="Disordered" evidence="2">
    <location>
        <begin position="226"/>
        <end position="245"/>
    </location>
</feature>
<feature type="coiled-coil region" evidence="1">
    <location>
        <begin position="70"/>
        <end position="102"/>
    </location>
</feature>
<keyword evidence="1" id="KW-0175">Coiled coil</keyword>
<protein>
    <submittedName>
        <fullName evidence="3">Uncharacterized protein</fullName>
    </submittedName>
</protein>
<evidence type="ECO:0000256" key="2">
    <source>
        <dbReference type="SAM" id="MobiDB-lite"/>
    </source>
</evidence>
<sequence>MDEIVTRGAQIHAASSWLLSFDEPARAPASSHDEFFAYAPKPDLGEEPTPLFGFAETEPEQVDLAPDVDVDELRRTLEAEMATALQKQKEEHDEALRLARLQWLKEEADALGQRMTQSFGSAFETLRSDVARVLAPFVAREIEEMAQAELIDAMRRAFADQDAPAIRLEGPRDLIERIARAFADQSAAVTLIEADSIDVKIDLSHTRLETRLDAWMRRLNDSRSGAQLVTTGRRSSSRRRSKVRKSITAACGNLPSLIS</sequence>
<evidence type="ECO:0000256" key="1">
    <source>
        <dbReference type="SAM" id="Coils"/>
    </source>
</evidence>
<accession>A0AA48M188</accession>
<proteinExistence type="predicted"/>
<name>A0AA48M188_9ZZZZ</name>
<dbReference type="AlphaFoldDB" id="A0AA48M188"/>
<dbReference type="EMBL" id="OY288114">
    <property type="protein sequence ID" value="CAJ0879259.1"/>
    <property type="molecule type" value="Genomic_DNA"/>
</dbReference>
<evidence type="ECO:0000313" key="3">
    <source>
        <dbReference type="EMBL" id="CAJ0879259.1"/>
    </source>
</evidence>
<feature type="compositionally biased region" description="Basic residues" evidence="2">
    <location>
        <begin position="235"/>
        <end position="245"/>
    </location>
</feature>
<organism evidence="3">
    <name type="scientific">freshwater sediment metagenome</name>
    <dbReference type="NCBI Taxonomy" id="556182"/>
    <lineage>
        <taxon>unclassified sequences</taxon>
        <taxon>metagenomes</taxon>
        <taxon>ecological metagenomes</taxon>
    </lineage>
</organism>